<comment type="subunit">
    <text evidence="13">F-type ATPases have 2 components, F(1) - the catalytic core - and F(0) - the membrane proton channel. F(1) has five subunits: alpha(3), beta(3), gamma(1), delta(1), epsilon(1). F(0) has three main subunits: a(1), b(2) and c(10-14). The alpha and beta chains form an alternating ring which encloses part of the gamma chain. F(1) is attached to F(0) by a central stalk formed by the gamma and epsilon chains, while a peripheral stalk is formed by the delta and b chains.</text>
</comment>
<evidence type="ECO:0000256" key="3">
    <source>
        <dbReference type="ARBA" id="ARBA00022547"/>
    </source>
</evidence>
<name>A0A1H5WLS7_NITMU</name>
<evidence type="ECO:0000256" key="9">
    <source>
        <dbReference type="ARBA" id="ARBA00023310"/>
    </source>
</evidence>
<feature type="coiled-coil region" evidence="14">
    <location>
        <begin position="45"/>
        <end position="72"/>
    </location>
</feature>
<evidence type="ECO:0000256" key="4">
    <source>
        <dbReference type="ARBA" id="ARBA00022692"/>
    </source>
</evidence>
<dbReference type="InterPro" id="IPR002146">
    <property type="entry name" value="ATP_synth_b/b'su_bac/chlpt"/>
</dbReference>
<comment type="function">
    <text evidence="10 13">F(1)F(0) ATP synthase produces ATP from ADP in the presence of a proton or sodium gradient. F-type ATPases consist of two structural domains, F(1) containing the extramembraneous catalytic core and F(0) containing the membrane proton channel, linked together by a central stalk and a peripheral stalk. During catalysis, ATP synthesis in the catalytic domain of F(1) is coupled via a rotary mechanism of the central stalk subunits to proton translocation.</text>
</comment>
<dbReference type="NCBIfam" id="TIGR03321">
    <property type="entry name" value="alt_F1F0_F0_B"/>
    <property type="match status" value="1"/>
</dbReference>
<evidence type="ECO:0000256" key="5">
    <source>
        <dbReference type="ARBA" id="ARBA00022781"/>
    </source>
</evidence>
<evidence type="ECO:0000256" key="12">
    <source>
        <dbReference type="ARBA" id="ARBA00037847"/>
    </source>
</evidence>
<evidence type="ECO:0000256" key="14">
    <source>
        <dbReference type="SAM" id="Coils"/>
    </source>
</evidence>
<comment type="similarity">
    <text evidence="1 13">Belongs to the ATPase B chain family.</text>
</comment>
<evidence type="ECO:0000256" key="13">
    <source>
        <dbReference type="HAMAP-Rule" id="MF_01398"/>
    </source>
</evidence>
<dbReference type="InterPro" id="IPR050059">
    <property type="entry name" value="ATP_synthase_B_chain"/>
</dbReference>
<gene>
    <name evidence="13" type="primary">atpF</name>
    <name evidence="15" type="ORF">SAMN05216403_12135</name>
</gene>
<dbReference type="InterPro" id="IPR017707">
    <property type="entry name" value="Alt_ATP_synth_F0_bsu"/>
</dbReference>
<dbReference type="Pfam" id="PF00213">
    <property type="entry name" value="OSCP"/>
    <property type="match status" value="1"/>
</dbReference>
<evidence type="ECO:0000256" key="7">
    <source>
        <dbReference type="ARBA" id="ARBA00023065"/>
    </source>
</evidence>
<keyword evidence="3 13" id="KW-0138">CF(0)</keyword>
<dbReference type="CDD" id="cd06503">
    <property type="entry name" value="ATP-synt_Fo_b"/>
    <property type="match status" value="1"/>
</dbReference>
<dbReference type="GO" id="GO:0005886">
    <property type="term" value="C:plasma membrane"/>
    <property type="evidence" value="ECO:0007669"/>
    <property type="project" value="UniProtKB-SubCell"/>
</dbReference>
<keyword evidence="5 13" id="KW-0375">Hydrogen ion transport</keyword>
<evidence type="ECO:0000256" key="8">
    <source>
        <dbReference type="ARBA" id="ARBA00023136"/>
    </source>
</evidence>
<accession>A0A1H5WLS7</accession>
<keyword evidence="8 13" id="KW-0472">Membrane</keyword>
<dbReference type="GO" id="GO:0046933">
    <property type="term" value="F:proton-transporting ATP synthase activity, rotational mechanism"/>
    <property type="evidence" value="ECO:0007669"/>
    <property type="project" value="UniProtKB-UniRule"/>
</dbReference>
<dbReference type="OrthoDB" id="466272at2"/>
<dbReference type="PANTHER" id="PTHR33445">
    <property type="entry name" value="ATP SYNTHASE SUBUNIT B', CHLOROPLASTIC"/>
    <property type="match status" value="1"/>
</dbReference>
<comment type="function">
    <text evidence="11">Component of the F(0) channel, it forms part of the peripheral stalk, linking F(1) to F(0). The b'-subunit is a diverged and duplicated form of b found in plants and photosynthetic bacteria.</text>
</comment>
<organism evidence="15 16">
    <name type="scientific">Nitrosospira multiformis (strain ATCC 25196 / NCIMB 11849 / C 71)</name>
    <dbReference type="NCBI Taxonomy" id="323848"/>
    <lineage>
        <taxon>Bacteria</taxon>
        <taxon>Pseudomonadati</taxon>
        <taxon>Pseudomonadota</taxon>
        <taxon>Betaproteobacteria</taxon>
        <taxon>Nitrosomonadales</taxon>
        <taxon>Nitrosomonadaceae</taxon>
        <taxon>Nitrosospira</taxon>
    </lineage>
</organism>
<evidence type="ECO:0000256" key="2">
    <source>
        <dbReference type="ARBA" id="ARBA00022448"/>
    </source>
</evidence>
<keyword evidence="14" id="KW-0175">Coiled coil</keyword>
<dbReference type="GO" id="GO:0046961">
    <property type="term" value="F:proton-transporting ATPase activity, rotational mechanism"/>
    <property type="evidence" value="ECO:0007669"/>
    <property type="project" value="TreeGrafter"/>
</dbReference>
<dbReference type="RefSeq" id="WP_011380976.1">
    <property type="nucleotide sequence ID" value="NC_007614.1"/>
</dbReference>
<dbReference type="HAMAP" id="MF_01398">
    <property type="entry name" value="ATP_synth_b_bprime"/>
    <property type="match status" value="1"/>
</dbReference>
<dbReference type="EMBL" id="FNVK01000021">
    <property type="protein sequence ID" value="SEG00589.1"/>
    <property type="molecule type" value="Genomic_DNA"/>
</dbReference>
<dbReference type="Pfam" id="PF00430">
    <property type="entry name" value="ATP-synt_B"/>
    <property type="match status" value="1"/>
</dbReference>
<keyword evidence="7 13" id="KW-0406">Ion transport</keyword>
<dbReference type="GO" id="GO:0012505">
    <property type="term" value="C:endomembrane system"/>
    <property type="evidence" value="ECO:0007669"/>
    <property type="project" value="UniProtKB-SubCell"/>
</dbReference>
<keyword evidence="9 13" id="KW-0066">ATP synthesis</keyword>
<protein>
    <recommendedName>
        <fullName evidence="13">ATP synthase subunit b</fullName>
    </recommendedName>
    <alternativeName>
        <fullName evidence="13">ATP synthase F(0) sector subunit b</fullName>
    </alternativeName>
    <alternativeName>
        <fullName evidence="13">ATPase subunit I</fullName>
    </alternativeName>
    <alternativeName>
        <fullName evidence="13">F-type ATPase subunit b</fullName>
        <shortName evidence="13">F-ATPase subunit b</shortName>
    </alternativeName>
</protein>
<evidence type="ECO:0000256" key="11">
    <source>
        <dbReference type="ARBA" id="ARBA00025614"/>
    </source>
</evidence>
<evidence type="ECO:0000313" key="15">
    <source>
        <dbReference type="EMBL" id="SEG00589.1"/>
    </source>
</evidence>
<evidence type="ECO:0000256" key="1">
    <source>
        <dbReference type="ARBA" id="ARBA00005513"/>
    </source>
</evidence>
<keyword evidence="13" id="KW-0997">Cell inner membrane</keyword>
<dbReference type="AlphaFoldDB" id="A0A1H5WLS7"/>
<keyword evidence="6 13" id="KW-1133">Transmembrane helix</keyword>
<comment type="subcellular location">
    <subcellularLocation>
        <location evidence="13">Cell inner membrane</location>
        <topology evidence="13">Single-pass membrane protein</topology>
    </subcellularLocation>
    <subcellularLocation>
        <location evidence="12">Endomembrane system</location>
        <topology evidence="12">Single-pass membrane protein</topology>
    </subcellularLocation>
</comment>
<dbReference type="SMR" id="A0A1H5WLS7"/>
<dbReference type="GO" id="GO:0045259">
    <property type="term" value="C:proton-transporting ATP synthase complex"/>
    <property type="evidence" value="ECO:0007669"/>
    <property type="project" value="UniProtKB-KW"/>
</dbReference>
<keyword evidence="4 13" id="KW-0812">Transmembrane</keyword>
<keyword evidence="2 13" id="KW-0813">Transport</keyword>
<proteinExistence type="inferred from homology"/>
<keyword evidence="13" id="KW-1003">Cell membrane</keyword>
<dbReference type="InterPro" id="IPR000711">
    <property type="entry name" value="ATPase_OSCP/dsu"/>
</dbReference>
<dbReference type="Proteomes" id="UP000236751">
    <property type="component" value="Unassembled WGS sequence"/>
</dbReference>
<evidence type="ECO:0000256" key="6">
    <source>
        <dbReference type="ARBA" id="ARBA00022989"/>
    </source>
</evidence>
<sequence>MLIDGFTVVAQIVNFLILVWLLKRFFYRPILDALDERENRIASELAAATGKQREAEAELHRFRQKNEEFDQRREVLLTTVTDEVRAERQRLMEAAHADADRIRISRNEAQQREYQVLHDAIERRTCAEVLAITRKVLADLAGTTLEIHMTEAFIRRLRTLGPEEKAQLAVALQAGGVESGHSATFQVFPPIVGQGSPSGIAVILVRSAFELPAEQQEKISTVIRETLKEEVRFNFGVEPNLISGIEMIAGGHKVAWSVAGYLASLEEEVSRLLNAKGAVGEGEAKSSTAAL</sequence>
<reference evidence="15 16" key="1">
    <citation type="submission" date="2016-10" db="EMBL/GenBank/DDBJ databases">
        <authorList>
            <person name="de Groot N.N."/>
        </authorList>
    </citation>
    <scope>NUCLEOTIDE SEQUENCE [LARGE SCALE GENOMIC DNA]</scope>
    <source>
        <strain evidence="15 16">Nl13</strain>
    </source>
</reference>
<evidence type="ECO:0000313" key="16">
    <source>
        <dbReference type="Proteomes" id="UP000236751"/>
    </source>
</evidence>
<dbReference type="PANTHER" id="PTHR33445:SF2">
    <property type="entry name" value="ATP SYNTHASE SUBUNIT B', CHLOROPLASTIC"/>
    <property type="match status" value="1"/>
</dbReference>
<evidence type="ECO:0000256" key="10">
    <source>
        <dbReference type="ARBA" id="ARBA00025198"/>
    </source>
</evidence>
<dbReference type="KEGG" id="nmu:Nmul_A1655"/>
<feature type="transmembrane region" description="Helical" evidence="13">
    <location>
        <begin position="6"/>
        <end position="22"/>
    </location>
</feature>